<gene>
    <name evidence="1" type="ORF">OXU80_10830</name>
</gene>
<accession>A0ACD4NUJ3</accession>
<keyword evidence="2" id="KW-1185">Reference proteome</keyword>
<proteinExistence type="predicted"/>
<organism evidence="1 2">
    <name type="scientific">Antarcticirhabdus aurantiaca</name>
    <dbReference type="NCBI Taxonomy" id="2606717"/>
    <lineage>
        <taxon>Bacteria</taxon>
        <taxon>Pseudomonadati</taxon>
        <taxon>Pseudomonadota</taxon>
        <taxon>Alphaproteobacteria</taxon>
        <taxon>Hyphomicrobiales</taxon>
        <taxon>Aurantimonadaceae</taxon>
        <taxon>Antarcticirhabdus</taxon>
    </lineage>
</organism>
<evidence type="ECO:0000313" key="1">
    <source>
        <dbReference type="EMBL" id="WAJ30661.1"/>
    </source>
</evidence>
<protein>
    <submittedName>
        <fullName evidence="1">DUF2865 domain-containing protein</fullName>
    </submittedName>
</protein>
<evidence type="ECO:0000313" key="2">
    <source>
        <dbReference type="Proteomes" id="UP001163223"/>
    </source>
</evidence>
<sequence length="253" mass="27598">MVGLGALSIPAAEAGPIAMPPVQTAGCVGAACAAPVILVQDGGLIGRMREWRGSERVAPRRVIRQRASFERRQARRSRPAAERRRPRAPEGPVYAHGGTYTTMCVRSCDGYFFPISFSTTEDRFDADQQACQARCPGMEVSLYVHKVMGETSDQMRSISGTPYTDLTNAFLYKLKGPSQDPETCGCRIPTPVLQAVPAYLEEEPKAGPPELWTIPVPRWRPDPNAPAAIETATLEDAPKKTIRVVGPAFFPDQ</sequence>
<reference evidence="1" key="1">
    <citation type="submission" date="2022-11" db="EMBL/GenBank/DDBJ databases">
        <title>beta-Carotene-producing bacterium, Jeongeuplla avenae sp. nov., alleviates the salt stress of Arabidopsis seedlings.</title>
        <authorList>
            <person name="Jiang L."/>
            <person name="Lee J."/>
        </authorList>
    </citation>
    <scope>NUCLEOTIDE SEQUENCE</scope>
    <source>
        <strain evidence="1">DY_R2A_6</strain>
    </source>
</reference>
<dbReference type="Proteomes" id="UP001163223">
    <property type="component" value="Chromosome"/>
</dbReference>
<name>A0ACD4NUJ3_9HYPH</name>
<dbReference type="EMBL" id="CP113520">
    <property type="protein sequence ID" value="WAJ30661.1"/>
    <property type="molecule type" value="Genomic_DNA"/>
</dbReference>